<keyword evidence="1" id="KW-0472">Membrane</keyword>
<keyword evidence="3" id="KW-1185">Reference proteome</keyword>
<evidence type="ECO:0000313" key="3">
    <source>
        <dbReference type="Proteomes" id="UP001497457"/>
    </source>
</evidence>
<proteinExistence type="predicted"/>
<dbReference type="InterPro" id="IPR039926">
    <property type="entry name" value="Egg_app_1"/>
</dbReference>
<name>A0ABC9EQP0_9POAL</name>
<feature type="transmembrane region" description="Helical" evidence="1">
    <location>
        <begin position="220"/>
        <end position="239"/>
    </location>
</feature>
<evidence type="ECO:0000313" key="2">
    <source>
        <dbReference type="EMBL" id="CAL5061734.1"/>
    </source>
</evidence>
<keyword evidence="1" id="KW-0812">Transmembrane</keyword>
<organism evidence="2 3">
    <name type="scientific">Urochloa decumbens</name>
    <dbReference type="NCBI Taxonomy" id="240449"/>
    <lineage>
        <taxon>Eukaryota</taxon>
        <taxon>Viridiplantae</taxon>
        <taxon>Streptophyta</taxon>
        <taxon>Embryophyta</taxon>
        <taxon>Tracheophyta</taxon>
        <taxon>Spermatophyta</taxon>
        <taxon>Magnoliopsida</taxon>
        <taxon>Liliopsida</taxon>
        <taxon>Poales</taxon>
        <taxon>Poaceae</taxon>
        <taxon>PACMAD clade</taxon>
        <taxon>Panicoideae</taxon>
        <taxon>Panicodae</taxon>
        <taxon>Paniceae</taxon>
        <taxon>Melinidinae</taxon>
        <taxon>Urochloa</taxon>
    </lineage>
</organism>
<protein>
    <submittedName>
        <fullName evidence="2">Uncharacterized protein</fullName>
    </submittedName>
</protein>
<gene>
    <name evidence="2" type="ORF">URODEC1_LOCUS97890</name>
</gene>
<evidence type="ECO:0000256" key="1">
    <source>
        <dbReference type="SAM" id="Phobius"/>
    </source>
</evidence>
<accession>A0ABC9EQP0</accession>
<dbReference type="AlphaFoldDB" id="A0ABC9EQP0"/>
<dbReference type="PANTHER" id="PTHR33333:SF45">
    <property type="entry name" value="OS01G0341000 PROTEIN"/>
    <property type="match status" value="1"/>
</dbReference>
<dbReference type="PANTHER" id="PTHR33333">
    <property type="entry name" value="ERYTHROCYTE MEMBRANE PROTEIN 1-LIKE"/>
    <property type="match status" value="1"/>
</dbReference>
<feature type="transmembrane region" description="Helical" evidence="1">
    <location>
        <begin position="20"/>
        <end position="38"/>
    </location>
</feature>
<feature type="transmembrane region" description="Helical" evidence="1">
    <location>
        <begin position="274"/>
        <end position="297"/>
    </location>
</feature>
<dbReference type="Proteomes" id="UP001497457">
    <property type="component" value="Chromosome 5rd"/>
</dbReference>
<feature type="transmembrane region" description="Helical" evidence="1">
    <location>
        <begin position="45"/>
        <end position="64"/>
    </location>
</feature>
<keyword evidence="1" id="KW-1133">Transmembrane helix</keyword>
<sequence>MGMAIAETAARKLLHGGGDVARGVAGVGVISFGLWDLVTGFFANILANLLAALAGLAHLLVLPLELLWQWLVTAAGAIGSGIDGLWQHVTGFFEGILAAISGAPHLLVLPLEKLWQWLATAAADAAGAVSSGIDGLWEHVMGFFAGIFTSIAAAAHQLVLPLETLWQWLATSTADAVGAISSGLDGLWHLATGFFPKFFAHISAALGGAAHELARQVESLWQWLVTAAAAAAGAISFHLDALWQLVTGFFPKISAALAVAAHELPKKLDELWRWLKAAAAVALPFVLAAAAVLLLVALVWFCWPVLCAAAVGACKVLVYALSYLGQGLYHVAVALGGALSCLLPPGARCLSFCAAVTMKAPGAGGMVISRAAFDAAPALYFQILRTAGSVVAAAVFCTGTVARLLAAPVAALFRGGSVVVEVLQ</sequence>
<dbReference type="EMBL" id="OZ075115">
    <property type="protein sequence ID" value="CAL5061734.1"/>
    <property type="molecule type" value="Genomic_DNA"/>
</dbReference>
<reference evidence="2" key="1">
    <citation type="submission" date="2024-10" db="EMBL/GenBank/DDBJ databases">
        <authorList>
            <person name="Ryan C."/>
        </authorList>
    </citation>
    <scope>NUCLEOTIDE SEQUENCE [LARGE SCALE GENOMIC DNA]</scope>
</reference>